<evidence type="ECO:0000256" key="2">
    <source>
        <dbReference type="ARBA" id="ARBA00022679"/>
    </source>
</evidence>
<dbReference type="CDD" id="cd02440">
    <property type="entry name" value="AdoMet_MTases"/>
    <property type="match status" value="1"/>
</dbReference>
<dbReference type="Gene3D" id="3.40.50.150">
    <property type="entry name" value="Vaccinia Virus protein VP39"/>
    <property type="match status" value="1"/>
</dbReference>
<proteinExistence type="predicted"/>
<name>B3EHY2_CHLL2</name>
<protein>
    <submittedName>
        <fullName evidence="4">Methyltransferase type 12</fullName>
    </submittedName>
</protein>
<dbReference type="eggNOG" id="COG0500">
    <property type="taxonomic scope" value="Bacteria"/>
</dbReference>
<dbReference type="GO" id="GO:0032259">
    <property type="term" value="P:methylation"/>
    <property type="evidence" value="ECO:0007669"/>
    <property type="project" value="UniProtKB-KW"/>
</dbReference>
<evidence type="ECO:0000313" key="5">
    <source>
        <dbReference type="Proteomes" id="UP000008841"/>
    </source>
</evidence>
<dbReference type="InterPro" id="IPR041698">
    <property type="entry name" value="Methyltransf_25"/>
</dbReference>
<accession>B3EHY2</accession>
<dbReference type="GO" id="GO:0008168">
    <property type="term" value="F:methyltransferase activity"/>
    <property type="evidence" value="ECO:0007669"/>
    <property type="project" value="UniProtKB-KW"/>
</dbReference>
<dbReference type="AlphaFoldDB" id="B3EHY2"/>
<sequence length="237" mass="26590">MSFYSEFAPYYEQVFPFREEVYDFLKGYARADGAVLDIGCGTGHYCGRFARDSYAAMGIDLDSRMIEAASTSYPDASFHCMDMSDIGTLSGPFRLMYSIGNVLSHLSPDKLERFVAKAHSLLAPDGYWVFQVVNWDAMLDRAEYLFPVKALDGGAITFHRRYSCISPERVRFGFSLMKGDSAVFSEEFALYPATAEQYRQLHEQAGFAYVGSYGGFDGGAFISERSAALVMVFRKEK</sequence>
<dbReference type="KEGG" id="cli:Clim_2368"/>
<dbReference type="PANTHER" id="PTHR43861:SF1">
    <property type="entry name" value="TRANS-ACONITATE 2-METHYLTRANSFERASE"/>
    <property type="match status" value="1"/>
</dbReference>
<evidence type="ECO:0000256" key="1">
    <source>
        <dbReference type="ARBA" id="ARBA00022603"/>
    </source>
</evidence>
<dbReference type="HOGENOM" id="CLU_069129_8_2_10"/>
<keyword evidence="2 4" id="KW-0808">Transferase</keyword>
<dbReference type="PANTHER" id="PTHR43861">
    <property type="entry name" value="TRANS-ACONITATE 2-METHYLTRANSFERASE-RELATED"/>
    <property type="match status" value="1"/>
</dbReference>
<evidence type="ECO:0000259" key="3">
    <source>
        <dbReference type="Pfam" id="PF13649"/>
    </source>
</evidence>
<dbReference type="Proteomes" id="UP000008841">
    <property type="component" value="Chromosome"/>
</dbReference>
<keyword evidence="1 4" id="KW-0489">Methyltransferase</keyword>
<dbReference type="RefSeq" id="WP_012467256.1">
    <property type="nucleotide sequence ID" value="NC_010803.1"/>
</dbReference>
<evidence type="ECO:0000313" key="4">
    <source>
        <dbReference type="EMBL" id="ACD91391.1"/>
    </source>
</evidence>
<dbReference type="STRING" id="290315.Clim_2368"/>
<gene>
    <name evidence="4" type="ordered locus">Clim_2368</name>
</gene>
<dbReference type="OrthoDB" id="9789123at2"/>
<feature type="domain" description="Methyltransferase" evidence="3">
    <location>
        <begin position="35"/>
        <end position="126"/>
    </location>
</feature>
<dbReference type="Pfam" id="PF13649">
    <property type="entry name" value="Methyltransf_25"/>
    <property type="match status" value="1"/>
</dbReference>
<dbReference type="EMBL" id="CP001097">
    <property type="protein sequence ID" value="ACD91391.1"/>
    <property type="molecule type" value="Genomic_DNA"/>
</dbReference>
<organism evidence="4 5">
    <name type="scientific">Chlorobium limicola (strain DSM 245 / NBRC 103803 / 6330)</name>
    <dbReference type="NCBI Taxonomy" id="290315"/>
    <lineage>
        <taxon>Bacteria</taxon>
        <taxon>Pseudomonadati</taxon>
        <taxon>Chlorobiota</taxon>
        <taxon>Chlorobiia</taxon>
        <taxon>Chlorobiales</taxon>
        <taxon>Chlorobiaceae</taxon>
        <taxon>Chlorobium/Pelodictyon group</taxon>
        <taxon>Chlorobium</taxon>
    </lineage>
</organism>
<dbReference type="SUPFAM" id="SSF53335">
    <property type="entry name" value="S-adenosyl-L-methionine-dependent methyltransferases"/>
    <property type="match status" value="1"/>
</dbReference>
<reference evidence="4 5" key="1">
    <citation type="submission" date="2008-05" db="EMBL/GenBank/DDBJ databases">
        <title>Complete sequence of Chlorobium limicola DSM 245.</title>
        <authorList>
            <consortium name="US DOE Joint Genome Institute"/>
            <person name="Lucas S."/>
            <person name="Copeland A."/>
            <person name="Lapidus A."/>
            <person name="Glavina del Rio T."/>
            <person name="Dalin E."/>
            <person name="Tice H."/>
            <person name="Bruce D."/>
            <person name="Goodwin L."/>
            <person name="Pitluck S."/>
            <person name="Schmutz J."/>
            <person name="Larimer F."/>
            <person name="Land M."/>
            <person name="Hauser L."/>
            <person name="Kyrpides N."/>
            <person name="Ovchinnikova G."/>
            <person name="Zhao F."/>
            <person name="Li T."/>
            <person name="Liu Z."/>
            <person name="Overmann J."/>
            <person name="Bryant D.A."/>
            <person name="Richardson P."/>
        </authorList>
    </citation>
    <scope>NUCLEOTIDE SEQUENCE [LARGE SCALE GENOMIC DNA]</scope>
    <source>
        <strain evidence="5">DSM 245 / NBRC 103803 / 6330</strain>
    </source>
</reference>
<dbReference type="InterPro" id="IPR029063">
    <property type="entry name" value="SAM-dependent_MTases_sf"/>
</dbReference>